<dbReference type="EMBL" id="ABDG02000024">
    <property type="protein sequence ID" value="EHK44848.1"/>
    <property type="molecule type" value="Genomic_DNA"/>
</dbReference>
<evidence type="ECO:0000256" key="2">
    <source>
        <dbReference type="ARBA" id="ARBA00023002"/>
    </source>
</evidence>
<keyword evidence="2" id="KW-0560">Oxidoreductase</keyword>
<name>G9NV24_HYPAI</name>
<reference evidence="4 5" key="1">
    <citation type="journal article" date="2011" name="Genome Biol.">
        <title>Comparative genome sequence analysis underscores mycoparasitism as the ancestral life style of Trichoderma.</title>
        <authorList>
            <person name="Kubicek C.P."/>
            <person name="Herrera-Estrella A."/>
            <person name="Seidl-Seiboth V."/>
            <person name="Martinez D.A."/>
            <person name="Druzhinina I.S."/>
            <person name="Thon M."/>
            <person name="Zeilinger S."/>
            <person name="Casas-Flores S."/>
            <person name="Horwitz B.A."/>
            <person name="Mukherjee P.K."/>
            <person name="Mukherjee M."/>
            <person name="Kredics L."/>
            <person name="Alcaraz L.D."/>
            <person name="Aerts A."/>
            <person name="Antal Z."/>
            <person name="Atanasova L."/>
            <person name="Cervantes-Badillo M.G."/>
            <person name="Challacombe J."/>
            <person name="Chertkov O."/>
            <person name="McCluskey K."/>
            <person name="Coulpier F."/>
            <person name="Deshpande N."/>
            <person name="von Doehren H."/>
            <person name="Ebbole D.J."/>
            <person name="Esquivel-Naranjo E.U."/>
            <person name="Fekete E."/>
            <person name="Flipphi M."/>
            <person name="Glaser F."/>
            <person name="Gomez-Rodriguez E.Y."/>
            <person name="Gruber S."/>
            <person name="Han C."/>
            <person name="Henrissat B."/>
            <person name="Hermosa R."/>
            <person name="Hernandez-Onate M."/>
            <person name="Karaffa L."/>
            <person name="Kosti I."/>
            <person name="Le Crom S."/>
            <person name="Lindquist E."/>
            <person name="Lucas S."/>
            <person name="Luebeck M."/>
            <person name="Luebeck P.S."/>
            <person name="Margeot A."/>
            <person name="Metz B."/>
            <person name="Misra M."/>
            <person name="Nevalainen H."/>
            <person name="Omann M."/>
            <person name="Packer N."/>
            <person name="Perrone G."/>
            <person name="Uresti-Rivera E.E."/>
            <person name="Salamov A."/>
            <person name="Schmoll M."/>
            <person name="Seiboth B."/>
            <person name="Shapiro H."/>
            <person name="Sukno S."/>
            <person name="Tamayo-Ramos J.A."/>
            <person name="Tisch D."/>
            <person name="Wiest A."/>
            <person name="Wilkinson H.H."/>
            <person name="Zhang M."/>
            <person name="Coutinho P.M."/>
            <person name="Kenerley C.M."/>
            <person name="Monte E."/>
            <person name="Baker S.E."/>
            <person name="Grigoriev I.V."/>
        </authorList>
    </citation>
    <scope>NUCLEOTIDE SEQUENCE [LARGE SCALE GENOMIC DNA]</scope>
    <source>
        <strain evidence="5">ATCC 20476 / IMI 206040</strain>
    </source>
</reference>
<dbReference type="OrthoDB" id="9984533at2759"/>
<dbReference type="InterPro" id="IPR045312">
    <property type="entry name" value="PCBER-like"/>
</dbReference>
<dbReference type="InterPro" id="IPR008030">
    <property type="entry name" value="NmrA-like"/>
</dbReference>
<evidence type="ECO:0000259" key="3">
    <source>
        <dbReference type="Pfam" id="PF05368"/>
    </source>
</evidence>
<feature type="domain" description="NmrA-like" evidence="3">
    <location>
        <begin position="9"/>
        <end position="231"/>
    </location>
</feature>
<sequence length="309" mass="33866">MAIPQSIRNVVVFAAGGGLGRAFVEALQREGFNVSAVTRPSNSVSYGPGVTMHRSEYDDFDTLVAIFRGQDAVVSTTGTFAAKYQLTAIDAAAAAGVRRFLPSEYGGNTSLVGVTSYPPFAAEKKAIVEHLRTKESQGLTWTSLCVGIFFSWVLEEGKGTLGWDIDKGDVTIYDSGNQEFDTSTVDQVARATIAILRNLEETENTYVFINSFVATQNQTLSALERIQGKPYKVSHDFWSAARSRGLAALERGEIEAGYHDLVTGTIYDPGHFALFKAEEVGKWKKILRLNEKEDLDGVVTDVLRKKYLI</sequence>
<dbReference type="Gene3D" id="3.40.50.720">
    <property type="entry name" value="NAD(P)-binding Rossmann-like Domain"/>
    <property type="match status" value="1"/>
</dbReference>
<keyword evidence="5" id="KW-1185">Reference proteome</keyword>
<evidence type="ECO:0000313" key="4">
    <source>
        <dbReference type="EMBL" id="EHK44848.1"/>
    </source>
</evidence>
<dbReference type="InterPro" id="IPR051609">
    <property type="entry name" value="NmrA/Isoflavone_reductase-like"/>
</dbReference>
<proteinExistence type="predicted"/>
<gene>
    <name evidence="4" type="ORF">TRIATDRAFT_88236</name>
</gene>
<dbReference type="RefSeq" id="XP_013943099.1">
    <property type="nucleotide sequence ID" value="XM_014087624.1"/>
</dbReference>
<dbReference type="PANTHER" id="PTHR47706:SF9">
    <property type="entry name" value="NMRA-LIKE DOMAIN-CONTAINING PROTEIN-RELATED"/>
    <property type="match status" value="1"/>
</dbReference>
<dbReference type="HOGENOM" id="CLU_044876_3_3_1"/>
<organism evidence="4 5">
    <name type="scientific">Hypocrea atroviridis (strain ATCC 20476 / IMI 206040)</name>
    <name type="common">Trichoderma atroviride</name>
    <dbReference type="NCBI Taxonomy" id="452589"/>
    <lineage>
        <taxon>Eukaryota</taxon>
        <taxon>Fungi</taxon>
        <taxon>Dikarya</taxon>
        <taxon>Ascomycota</taxon>
        <taxon>Pezizomycotina</taxon>
        <taxon>Sordariomycetes</taxon>
        <taxon>Hypocreomycetidae</taxon>
        <taxon>Hypocreales</taxon>
        <taxon>Hypocreaceae</taxon>
        <taxon>Trichoderma</taxon>
    </lineage>
</organism>
<dbReference type="Proteomes" id="UP000005426">
    <property type="component" value="Unassembled WGS sequence"/>
</dbReference>
<dbReference type="OMA" id="TENEYIY"/>
<evidence type="ECO:0000313" key="5">
    <source>
        <dbReference type="Proteomes" id="UP000005426"/>
    </source>
</evidence>
<dbReference type="KEGG" id="tatv:25786128"/>
<keyword evidence="1" id="KW-0521">NADP</keyword>
<protein>
    <recommendedName>
        <fullName evidence="3">NmrA-like domain-containing protein</fullName>
    </recommendedName>
</protein>
<dbReference type="InterPro" id="IPR036291">
    <property type="entry name" value="NAD(P)-bd_dom_sf"/>
</dbReference>
<dbReference type="GO" id="GO:0016491">
    <property type="term" value="F:oxidoreductase activity"/>
    <property type="evidence" value="ECO:0007669"/>
    <property type="project" value="UniProtKB-KW"/>
</dbReference>
<dbReference type="Pfam" id="PF05368">
    <property type="entry name" value="NmrA"/>
    <property type="match status" value="1"/>
</dbReference>
<dbReference type="GeneID" id="25786128"/>
<dbReference type="eggNOG" id="ENOG502SHHA">
    <property type="taxonomic scope" value="Eukaryota"/>
</dbReference>
<accession>G9NV24</accession>
<dbReference type="SUPFAM" id="SSF51735">
    <property type="entry name" value="NAD(P)-binding Rossmann-fold domains"/>
    <property type="match status" value="1"/>
</dbReference>
<dbReference type="PANTHER" id="PTHR47706">
    <property type="entry name" value="NMRA-LIKE FAMILY PROTEIN"/>
    <property type="match status" value="1"/>
</dbReference>
<dbReference type="AlphaFoldDB" id="G9NV24"/>
<dbReference type="Gene3D" id="3.90.25.10">
    <property type="entry name" value="UDP-galactose 4-epimerase, domain 1"/>
    <property type="match status" value="1"/>
</dbReference>
<dbReference type="CDD" id="cd05259">
    <property type="entry name" value="PCBER_SDR_a"/>
    <property type="match status" value="1"/>
</dbReference>
<comment type="caution">
    <text evidence="4">The sequence shown here is derived from an EMBL/GenBank/DDBJ whole genome shotgun (WGS) entry which is preliminary data.</text>
</comment>
<evidence type="ECO:0000256" key="1">
    <source>
        <dbReference type="ARBA" id="ARBA00022857"/>
    </source>
</evidence>